<dbReference type="InterPro" id="IPR058787">
    <property type="entry name" value="ApnL_M"/>
</dbReference>
<evidence type="ECO:0000259" key="2">
    <source>
        <dbReference type="Pfam" id="PF25838"/>
    </source>
</evidence>
<evidence type="ECO:0000259" key="1">
    <source>
        <dbReference type="Pfam" id="PF25837"/>
    </source>
</evidence>
<evidence type="ECO:0000259" key="3">
    <source>
        <dbReference type="Pfam" id="PF25839"/>
    </source>
</evidence>
<dbReference type="InterPro" id="IPR058788">
    <property type="entry name" value="ApnL_N"/>
</dbReference>
<dbReference type="EMBL" id="JAEKJA010000001">
    <property type="protein sequence ID" value="MBJ3774178.1"/>
    <property type="molecule type" value="Genomic_DNA"/>
</dbReference>
<sequence length="640" mass="66783">MSTPSTAVILTGTEEPAAAPRLLRAGPLTAELDAGNLRHIRYGGVELIRAVSFIVRDPDWGTYNPVIRDLDVRESATGFTVTYSAEAGDGTQTFAYRARIEGTPEAIRFAGEGEGVTDFSTNRTGFVVLHPIDGVAGAPVTIERVDGRVEEGRFPELVDPYQPMMELRALTHRPAAGLLVECRMEGDTYEMEDQRNWTDASYKTYVRPLALPWPYTLKRGETLRQQVTVSVSGEAAADAGGVAADILLGGVGHPFPAVGTGLASEEHAATATHVEPLAALGLCHVVCHHDPRRGDDAESLAEAARLVAAMGAEAWLEAVVVDVDDFAAEVKALGERVAALGDPFTTVLVSPAADMKGTLPGSPWPAAPDAAALYAATRAAFPGARIGGGMFAFFTELNRKRPPTEGLDLVSFTTSALVHAGDDVTVMENLEALSAVAASAAAIAKGTPVAVGPSAIGMRLNPYGAAPMENPDNIRQAMNAADPRQRGLMGAAWAIGHAARLAAGGAVALTFGGTTGERGLVHGGGDVPFHSAGSLYPIYHAVRALAGLAGRNTHALALGAPNRIQAVAAGDEAARELLVANLTPETVTVALPFSGHAAVLDEESFVEASTDPAYLDRLLLLTGGRKLRLEPYAIARVVAG</sequence>
<evidence type="ECO:0000313" key="5">
    <source>
        <dbReference type="Proteomes" id="UP000609531"/>
    </source>
</evidence>
<gene>
    <name evidence="4" type="ORF">JCR33_00650</name>
</gene>
<accession>A0A934MEA6</accession>
<organism evidence="4 5">
    <name type="scientific">Acuticoccus mangrovi</name>
    <dbReference type="NCBI Taxonomy" id="2796142"/>
    <lineage>
        <taxon>Bacteria</taxon>
        <taxon>Pseudomonadati</taxon>
        <taxon>Pseudomonadota</taxon>
        <taxon>Alphaproteobacteria</taxon>
        <taxon>Hyphomicrobiales</taxon>
        <taxon>Amorphaceae</taxon>
        <taxon>Acuticoccus</taxon>
    </lineage>
</organism>
<dbReference type="RefSeq" id="WP_198880079.1">
    <property type="nucleotide sequence ID" value="NZ_JAEKJA010000001.1"/>
</dbReference>
<name>A0A934MEA6_9HYPH</name>
<protein>
    <submittedName>
        <fullName evidence="4">Uncharacterized protein</fullName>
    </submittedName>
</protein>
<dbReference type="AlphaFoldDB" id="A0A934MEA6"/>
<reference evidence="4" key="1">
    <citation type="submission" date="2020-12" db="EMBL/GenBank/DDBJ databases">
        <title>Bacterial taxonomy.</title>
        <authorList>
            <person name="Pan X."/>
        </authorList>
    </citation>
    <scope>NUCLEOTIDE SEQUENCE</scope>
    <source>
        <strain evidence="4">B2012</strain>
    </source>
</reference>
<feature type="domain" description="D-apionate lactonase N-terminal" evidence="1">
    <location>
        <begin position="9"/>
        <end position="233"/>
    </location>
</feature>
<proteinExistence type="predicted"/>
<dbReference type="InterPro" id="IPR058789">
    <property type="entry name" value="ApnL_C"/>
</dbReference>
<dbReference type="Pfam" id="PF25837">
    <property type="entry name" value="Apionate_lact_N"/>
    <property type="match status" value="1"/>
</dbReference>
<dbReference type="Proteomes" id="UP000609531">
    <property type="component" value="Unassembled WGS sequence"/>
</dbReference>
<feature type="domain" description="D-apionate lactonase C-terminal" evidence="3">
    <location>
        <begin position="561"/>
        <end position="637"/>
    </location>
</feature>
<evidence type="ECO:0000313" key="4">
    <source>
        <dbReference type="EMBL" id="MBJ3774178.1"/>
    </source>
</evidence>
<keyword evidence="5" id="KW-1185">Reference proteome</keyword>
<dbReference type="Pfam" id="PF25838">
    <property type="entry name" value="Apionate_lact_M"/>
    <property type="match status" value="1"/>
</dbReference>
<comment type="caution">
    <text evidence="4">The sequence shown here is derived from an EMBL/GenBank/DDBJ whole genome shotgun (WGS) entry which is preliminary data.</text>
</comment>
<dbReference type="Pfam" id="PF25839">
    <property type="entry name" value="Apionate_lact_C"/>
    <property type="match status" value="1"/>
</dbReference>
<feature type="domain" description="D-apionate lactonase TIM barrel" evidence="2">
    <location>
        <begin position="259"/>
        <end position="550"/>
    </location>
</feature>